<evidence type="ECO:0000313" key="1">
    <source>
        <dbReference type="EMBL" id="KAK7316195.1"/>
    </source>
</evidence>
<comment type="caution">
    <text evidence="1">The sequence shown here is derived from an EMBL/GenBank/DDBJ whole genome shotgun (WGS) entry which is preliminary data.</text>
</comment>
<protein>
    <submittedName>
        <fullName evidence="1">Uncharacterized protein</fullName>
    </submittedName>
</protein>
<organism evidence="1 2">
    <name type="scientific">Canavalia gladiata</name>
    <name type="common">Sword bean</name>
    <name type="synonym">Dolichos gladiatus</name>
    <dbReference type="NCBI Taxonomy" id="3824"/>
    <lineage>
        <taxon>Eukaryota</taxon>
        <taxon>Viridiplantae</taxon>
        <taxon>Streptophyta</taxon>
        <taxon>Embryophyta</taxon>
        <taxon>Tracheophyta</taxon>
        <taxon>Spermatophyta</taxon>
        <taxon>Magnoliopsida</taxon>
        <taxon>eudicotyledons</taxon>
        <taxon>Gunneridae</taxon>
        <taxon>Pentapetalae</taxon>
        <taxon>rosids</taxon>
        <taxon>fabids</taxon>
        <taxon>Fabales</taxon>
        <taxon>Fabaceae</taxon>
        <taxon>Papilionoideae</taxon>
        <taxon>50 kb inversion clade</taxon>
        <taxon>NPAAA clade</taxon>
        <taxon>indigoferoid/millettioid clade</taxon>
        <taxon>Phaseoleae</taxon>
        <taxon>Canavalia</taxon>
    </lineage>
</organism>
<dbReference type="EMBL" id="JAYMYQ010000008">
    <property type="protein sequence ID" value="KAK7316195.1"/>
    <property type="molecule type" value="Genomic_DNA"/>
</dbReference>
<accession>A0AAN9KE97</accession>
<sequence>MPRAPSSLFKICILLHASDTMFLPFYPSFFPISVKDSLIYESARGQSRTQKKPQWVARSKVVRGSNLLECGKTIVSC</sequence>
<reference evidence="1 2" key="1">
    <citation type="submission" date="2024-01" db="EMBL/GenBank/DDBJ databases">
        <title>The genomes of 5 underutilized Papilionoideae crops provide insights into root nodulation and disease resistanc.</title>
        <authorList>
            <person name="Jiang F."/>
        </authorList>
    </citation>
    <scope>NUCLEOTIDE SEQUENCE [LARGE SCALE GENOMIC DNA]</scope>
    <source>
        <strain evidence="1">LVBAO_FW01</strain>
        <tissue evidence="1">Leaves</tissue>
    </source>
</reference>
<gene>
    <name evidence="1" type="ORF">VNO77_35016</name>
</gene>
<proteinExistence type="predicted"/>
<keyword evidence="2" id="KW-1185">Reference proteome</keyword>
<dbReference type="Proteomes" id="UP001367508">
    <property type="component" value="Unassembled WGS sequence"/>
</dbReference>
<dbReference type="AlphaFoldDB" id="A0AAN9KE97"/>
<name>A0AAN9KE97_CANGL</name>
<evidence type="ECO:0000313" key="2">
    <source>
        <dbReference type="Proteomes" id="UP001367508"/>
    </source>
</evidence>